<protein>
    <submittedName>
        <fullName evidence="1">YdgA family protein</fullName>
    </submittedName>
</protein>
<dbReference type="RefSeq" id="WP_301774862.1">
    <property type="nucleotide sequence ID" value="NZ_JAGGJB010000005.1"/>
</dbReference>
<dbReference type="Proteomes" id="UP001169492">
    <property type="component" value="Unassembled WGS sequence"/>
</dbReference>
<name>A0AAW7QY75_9GAMM</name>
<proteinExistence type="predicted"/>
<evidence type="ECO:0000313" key="3">
    <source>
        <dbReference type="Proteomes" id="UP001169491"/>
    </source>
</evidence>
<organism evidence="1 4">
    <name type="scientific">Pseudidiomarina terrestris</name>
    <dbReference type="NCBI Taxonomy" id="2820060"/>
    <lineage>
        <taxon>Bacteria</taxon>
        <taxon>Pseudomonadati</taxon>
        <taxon>Pseudomonadota</taxon>
        <taxon>Gammaproteobacteria</taxon>
        <taxon>Alteromonadales</taxon>
        <taxon>Idiomarinaceae</taxon>
        <taxon>Pseudidiomarina</taxon>
    </lineage>
</organism>
<gene>
    <name evidence="1" type="ORF">J6I90_09835</name>
    <name evidence="2" type="ORF">J6I92_08655</name>
</gene>
<sequence>MSKKGAFIGIVVVAAGLSVTPYFIGTQTESAIKDYVALFDESQHLYQARVVSYERDWLSANAVIEVGIDTRALGLEDGATGEVVTTEFELSLQHGPLLTDQGLAIGLASWQVSNDGQGLQDYVQWDSSRLLYLQQGTVNLVGNASYRDSIPQLSNTERTGEVRFELAEYGGQGQYDGKTLRYEGAFSEFNLGVESLQVELQNAQLSGLAEASLQTLLRGQFYEGHGSMTLDAMTVTTAEAGEVMGADKVSMDYVMSISEASATGNELVQMAMDYGFDTLRVNGVETNDLRMNTAMNGIDKGFMDAYLQLLQSDAGTDPEQLQAALEELFEQQGLALLQAEPELTITNFSGSLPEGQFVASASLSVAGVRALPQAMDDDAFWREHMRASTHLNVEKPLLQWATQMYVQMSLVNAGQARELTVEQLQQIAAQQAAMMIQSFVQQGVLREEDGSYVLDLQVAAGVLDMNGQQVPLTQAMGGM</sequence>
<dbReference type="EMBL" id="JAGGJB010000005">
    <property type="protein sequence ID" value="MDN7125180.1"/>
    <property type="molecule type" value="Genomic_DNA"/>
</dbReference>
<dbReference type="Pfam" id="PF06097">
    <property type="entry name" value="DUF945"/>
    <property type="match status" value="1"/>
</dbReference>
<dbReference type="Proteomes" id="UP001169491">
    <property type="component" value="Unassembled WGS sequence"/>
</dbReference>
<evidence type="ECO:0000313" key="2">
    <source>
        <dbReference type="EMBL" id="MDN7129941.1"/>
    </source>
</evidence>
<keyword evidence="3" id="KW-1185">Reference proteome</keyword>
<accession>A0AAW7QY75</accession>
<evidence type="ECO:0000313" key="4">
    <source>
        <dbReference type="Proteomes" id="UP001169492"/>
    </source>
</evidence>
<reference evidence="3 4" key="1">
    <citation type="submission" date="2021-03" db="EMBL/GenBank/DDBJ databases">
        <title>Pseudidiomarina terrestris, a new bacterium isolated from saline soil.</title>
        <authorList>
            <person name="Galisteo C."/>
            <person name="De La Haba R."/>
            <person name="Sanchez-Porro C."/>
            <person name="Ventosa A."/>
        </authorList>
    </citation>
    <scope>NUCLEOTIDE SEQUENCE [LARGE SCALE GENOMIC DNA]</scope>
    <source>
        <strain evidence="1 4">1APP75-32.1</strain>
        <strain evidence="3">1APR75-15</strain>
        <strain evidence="2">1ASR75-15</strain>
    </source>
</reference>
<dbReference type="AlphaFoldDB" id="A0AAW7QY75"/>
<evidence type="ECO:0000313" key="1">
    <source>
        <dbReference type="EMBL" id="MDN7125180.1"/>
    </source>
</evidence>
<comment type="caution">
    <text evidence="1">The sequence shown here is derived from an EMBL/GenBank/DDBJ whole genome shotgun (WGS) entry which is preliminary data.</text>
</comment>
<dbReference type="InterPro" id="IPR010352">
    <property type="entry name" value="DUF945"/>
</dbReference>
<dbReference type="EMBL" id="JAGGJC010000003">
    <property type="protein sequence ID" value="MDN7129941.1"/>
    <property type="molecule type" value="Genomic_DNA"/>
</dbReference>